<evidence type="ECO:0000256" key="2">
    <source>
        <dbReference type="ARBA" id="ARBA00023002"/>
    </source>
</evidence>
<dbReference type="PANTHER" id="PTHR13878">
    <property type="entry name" value="GULONOLACTONE OXIDASE"/>
    <property type="match status" value="1"/>
</dbReference>
<evidence type="ECO:0000313" key="5">
    <source>
        <dbReference type="Proteomes" id="UP001218218"/>
    </source>
</evidence>
<evidence type="ECO:0000313" key="4">
    <source>
        <dbReference type="EMBL" id="KAJ7306780.1"/>
    </source>
</evidence>
<dbReference type="GO" id="GO:0071949">
    <property type="term" value="F:FAD binding"/>
    <property type="evidence" value="ECO:0007669"/>
    <property type="project" value="InterPro"/>
</dbReference>
<dbReference type="AlphaFoldDB" id="A0AAD7EA37"/>
<proteinExistence type="inferred from homology"/>
<comment type="caution">
    <text evidence="4">The sequence shown here is derived from an EMBL/GenBank/DDBJ whole genome shotgun (WGS) entry which is preliminary data.</text>
</comment>
<dbReference type="InterPro" id="IPR006094">
    <property type="entry name" value="Oxid_FAD_bind_N"/>
</dbReference>
<evidence type="ECO:0000259" key="3">
    <source>
        <dbReference type="PROSITE" id="PS51387"/>
    </source>
</evidence>
<dbReference type="PANTHER" id="PTHR13878:SF91">
    <property type="entry name" value="FAD BINDING DOMAIN PROTEIN (AFU_ORTHOLOGUE AFUA_6G12070)-RELATED"/>
    <property type="match status" value="1"/>
</dbReference>
<dbReference type="Pfam" id="PF01565">
    <property type="entry name" value="FAD_binding_4"/>
    <property type="match status" value="1"/>
</dbReference>
<dbReference type="InterPro" id="IPR050432">
    <property type="entry name" value="FAD-linked_Oxidoreductases_BP"/>
</dbReference>
<protein>
    <submittedName>
        <fullName evidence="4">FAD-binding domain-containing protein</fullName>
    </submittedName>
</protein>
<keyword evidence="5" id="KW-1185">Reference proteome</keyword>
<dbReference type="InterPro" id="IPR016169">
    <property type="entry name" value="FAD-bd_PCMH_sub2"/>
</dbReference>
<sequence>ASNDTGGSFDEQQCNAVKLSYLDHFSLATNLGGYMNWQTCQCTGAECLLDWTNPANAVADSPPRVCNQGSIPRFGIHVASTKDVLAGVDFSKKHGIPLVIKNSGHDFKGRSSGPGTLALWMSNLNSVRPETPFRSNRSIPTGCSSKRGTNAVTVGAGISFSGLVTFADQHNLTIPSGGDLTVGAAGGEFRTFSLNFSILSNVFGLAETEQYLEFKVVTPRGDHLVANGCQNTDLFFALRGGGGGTFEIIMKMTTEVFPSMAINAVFASFDPNVGDNRLEFLRFVTDQSLEFAKQGWGTYIIPTIGILLANPTLSPTAASASVAALRTFMTTNLTGTFTMTVEPNYKTFFDKYIGALVHVPVGIPLTPSLFSRLVPVKNFETASARAEPVSTLATLFDSVDFSIVFGTTPFLFGPEDDATSVSPAWRNSLWHACVNVANAWNFDTTVAEVALKYSSLTSAVNPLRDLTRSSGAYQNEADVYEPNHEASFWGKHYPRLLAIKQKERLSSDPEHILDCWQCVGWLDANNSRYKCYI</sequence>
<evidence type="ECO:0000256" key="1">
    <source>
        <dbReference type="ARBA" id="ARBA00005466"/>
    </source>
</evidence>
<dbReference type="InterPro" id="IPR036318">
    <property type="entry name" value="FAD-bd_PCMH-like_sf"/>
</dbReference>
<gene>
    <name evidence="4" type="ORF">DFH08DRAFT_901692</name>
</gene>
<dbReference type="EMBL" id="JARIHO010000091">
    <property type="protein sequence ID" value="KAJ7306780.1"/>
    <property type="molecule type" value="Genomic_DNA"/>
</dbReference>
<keyword evidence="2" id="KW-0560">Oxidoreductase</keyword>
<dbReference type="SUPFAM" id="SSF56176">
    <property type="entry name" value="FAD-binding/transporter-associated domain-like"/>
    <property type="match status" value="1"/>
</dbReference>
<dbReference type="Proteomes" id="UP001218218">
    <property type="component" value="Unassembled WGS sequence"/>
</dbReference>
<dbReference type="InterPro" id="IPR016166">
    <property type="entry name" value="FAD-bd_PCMH"/>
</dbReference>
<dbReference type="PROSITE" id="PS51387">
    <property type="entry name" value="FAD_PCMH"/>
    <property type="match status" value="1"/>
</dbReference>
<comment type="similarity">
    <text evidence="1">Belongs to the oxygen-dependent FAD-linked oxidoreductase family.</text>
</comment>
<organism evidence="4 5">
    <name type="scientific">Mycena albidolilacea</name>
    <dbReference type="NCBI Taxonomy" id="1033008"/>
    <lineage>
        <taxon>Eukaryota</taxon>
        <taxon>Fungi</taxon>
        <taxon>Dikarya</taxon>
        <taxon>Basidiomycota</taxon>
        <taxon>Agaricomycotina</taxon>
        <taxon>Agaricomycetes</taxon>
        <taxon>Agaricomycetidae</taxon>
        <taxon>Agaricales</taxon>
        <taxon>Marasmiineae</taxon>
        <taxon>Mycenaceae</taxon>
        <taxon>Mycena</taxon>
    </lineage>
</organism>
<reference evidence="4" key="1">
    <citation type="submission" date="2023-03" db="EMBL/GenBank/DDBJ databases">
        <title>Massive genome expansion in bonnet fungi (Mycena s.s.) driven by repeated elements and novel gene families across ecological guilds.</title>
        <authorList>
            <consortium name="Lawrence Berkeley National Laboratory"/>
            <person name="Harder C.B."/>
            <person name="Miyauchi S."/>
            <person name="Viragh M."/>
            <person name="Kuo A."/>
            <person name="Thoen E."/>
            <person name="Andreopoulos B."/>
            <person name="Lu D."/>
            <person name="Skrede I."/>
            <person name="Drula E."/>
            <person name="Henrissat B."/>
            <person name="Morin E."/>
            <person name="Kohler A."/>
            <person name="Barry K."/>
            <person name="LaButti K."/>
            <person name="Morin E."/>
            <person name="Salamov A."/>
            <person name="Lipzen A."/>
            <person name="Mereny Z."/>
            <person name="Hegedus B."/>
            <person name="Baldrian P."/>
            <person name="Stursova M."/>
            <person name="Weitz H."/>
            <person name="Taylor A."/>
            <person name="Grigoriev I.V."/>
            <person name="Nagy L.G."/>
            <person name="Martin F."/>
            <person name="Kauserud H."/>
        </authorList>
    </citation>
    <scope>NUCLEOTIDE SEQUENCE</scope>
    <source>
        <strain evidence="4">CBHHK002</strain>
    </source>
</reference>
<feature type="domain" description="FAD-binding PCMH-type" evidence="3">
    <location>
        <begin position="68"/>
        <end position="259"/>
    </location>
</feature>
<dbReference type="GO" id="GO:0016491">
    <property type="term" value="F:oxidoreductase activity"/>
    <property type="evidence" value="ECO:0007669"/>
    <property type="project" value="UniProtKB-KW"/>
</dbReference>
<accession>A0AAD7EA37</accession>
<dbReference type="Gene3D" id="3.30.465.10">
    <property type="match status" value="1"/>
</dbReference>
<feature type="non-terminal residue" evidence="4">
    <location>
        <position position="533"/>
    </location>
</feature>
<name>A0AAD7EA37_9AGAR</name>